<feature type="domain" description="Multidrug resistance protein MdtA-like C-terminal permuted SH3" evidence="1">
    <location>
        <begin position="15"/>
        <end position="66"/>
    </location>
</feature>
<reference evidence="2 3" key="1">
    <citation type="submission" date="2020-04" db="EMBL/GenBank/DDBJ databases">
        <title>Whole-genome sequencing of Vibrio spp. from China reveals different genetic environments of blaCTX-M-14 among diverse lineages.</title>
        <authorList>
            <person name="Zheng Z."/>
            <person name="Ye L."/>
            <person name="Chen S."/>
        </authorList>
    </citation>
    <scope>NUCLEOTIDE SEQUENCE [LARGE SCALE GENOMIC DNA]</scope>
    <source>
        <strain evidence="2 3">Vb0551</strain>
    </source>
</reference>
<dbReference type="EMBL" id="JABCLB010002716">
    <property type="protein sequence ID" value="NMU87477.1"/>
    <property type="molecule type" value="Genomic_DNA"/>
</dbReference>
<dbReference type="Pfam" id="PF25967">
    <property type="entry name" value="RND-MFP_C"/>
    <property type="match status" value="1"/>
</dbReference>
<feature type="non-terminal residue" evidence="2">
    <location>
        <position position="1"/>
    </location>
</feature>
<dbReference type="AlphaFoldDB" id="A0A7Y0SPW2"/>
<accession>A0A7Y0SPW2</accession>
<evidence type="ECO:0000313" key="2">
    <source>
        <dbReference type="EMBL" id="NMU87477.1"/>
    </source>
</evidence>
<name>A0A7Y0SPW2_VIBPH</name>
<gene>
    <name evidence="2" type="ORF">HKB16_32020</name>
</gene>
<organism evidence="2 3">
    <name type="scientific">Vibrio parahaemolyticus</name>
    <dbReference type="NCBI Taxonomy" id="670"/>
    <lineage>
        <taxon>Bacteria</taxon>
        <taxon>Pseudomonadati</taxon>
        <taxon>Pseudomonadota</taxon>
        <taxon>Gammaproteobacteria</taxon>
        <taxon>Vibrionales</taxon>
        <taxon>Vibrionaceae</taxon>
        <taxon>Vibrio</taxon>
    </lineage>
</organism>
<protein>
    <submittedName>
        <fullName evidence="2">Efflux RND transporter periplasmic adaptor subunit</fullName>
    </submittedName>
</protein>
<dbReference type="InterPro" id="IPR058627">
    <property type="entry name" value="MdtA-like_C"/>
</dbReference>
<dbReference type="Proteomes" id="UP000518904">
    <property type="component" value="Unassembled WGS sequence"/>
</dbReference>
<proteinExistence type="predicted"/>
<dbReference type="Gene3D" id="2.40.420.20">
    <property type="match status" value="1"/>
</dbReference>
<sequence>GNAYLLSKSAGATKIPNSALLVENGKTYVWRVDEQGIVSKAAIEMNDKNQVLAGLNDGDQIIISGVSVIEPGIKVRAWIKERGL</sequence>
<comment type="caution">
    <text evidence="2">The sequence shown here is derived from an EMBL/GenBank/DDBJ whole genome shotgun (WGS) entry which is preliminary data.</text>
</comment>
<evidence type="ECO:0000259" key="1">
    <source>
        <dbReference type="Pfam" id="PF25967"/>
    </source>
</evidence>
<evidence type="ECO:0000313" key="3">
    <source>
        <dbReference type="Proteomes" id="UP000518904"/>
    </source>
</evidence>